<evidence type="ECO:0000256" key="2">
    <source>
        <dbReference type="ARBA" id="ARBA00022741"/>
    </source>
</evidence>
<dbReference type="EMBL" id="BABS01000270">
    <property type="protein sequence ID" value="GAA10442.1"/>
    <property type="molecule type" value="Genomic_DNA"/>
</dbReference>
<dbReference type="InterPro" id="IPR017871">
    <property type="entry name" value="ABC_transporter-like_CS"/>
</dbReference>
<dbReference type="Proteomes" id="UP000004319">
    <property type="component" value="Unassembled WGS sequence"/>
</dbReference>
<sequence>MGLLPPHFKWVGSVQLCGQALEGLTGRQLKQLRGKRIGFVPQDPATSLDPLQPVGAQLNEILAVHTGLSRQKQELKIQQLFTQVGLKEPQKVAQCYPHELSGGMQQRVLIAMALALDPDILIADEATSALDASVQQQIMTLLNELQRLGIAILFVTHDLPLAARYATTVIVLKAGEVQESGPAQDTLQNPQSVCGQKLIQNMPSFWHPVHHTKNIIDHTQVVVEVNDLSFVYAGQQEPVLSQINFCVGRGTTHAVIGESGAGKSTLLKLLQGRLQASSGSIVVHGINPGKLTGQSRQKYGRVMQMVYQQPSLTFDPLLSVKAILEEPLVNYRKLTPGQRSSEIHEVLNAVHLPLSILKRKTTDISGGQAQRLALARALLCRPEIMVMDEIVSALDVNVQSEILNLIMSLQKKFSITYIFVSHDLAVVRQIADTVTILKNGCVIQTGTLDDVFFGNPHDYTKQLIACVNY</sequence>
<keyword evidence="3 5" id="KW-0067">ATP-binding</keyword>
<dbReference type="SMART" id="SM00382">
    <property type="entry name" value="AAA"/>
    <property type="match status" value="2"/>
</dbReference>
<dbReference type="Pfam" id="PF00005">
    <property type="entry name" value="ABC_tran"/>
    <property type="match status" value="2"/>
</dbReference>
<dbReference type="InterPro" id="IPR027417">
    <property type="entry name" value="P-loop_NTPase"/>
</dbReference>
<dbReference type="GO" id="GO:0016887">
    <property type="term" value="F:ATP hydrolysis activity"/>
    <property type="evidence" value="ECO:0007669"/>
    <property type="project" value="InterPro"/>
</dbReference>
<dbReference type="AlphaFoldDB" id="F7VJ97"/>
<evidence type="ECO:0000313" key="6">
    <source>
        <dbReference type="Proteomes" id="UP000004319"/>
    </source>
</evidence>
<evidence type="ECO:0000259" key="4">
    <source>
        <dbReference type="PROSITE" id="PS50893"/>
    </source>
</evidence>
<dbReference type="SUPFAM" id="SSF52540">
    <property type="entry name" value="P-loop containing nucleoside triphosphate hydrolases"/>
    <property type="match status" value="2"/>
</dbReference>
<dbReference type="PANTHER" id="PTHR43776">
    <property type="entry name" value="TRANSPORT ATP-BINDING PROTEIN"/>
    <property type="match status" value="1"/>
</dbReference>
<dbReference type="CDD" id="cd03257">
    <property type="entry name" value="ABC_NikE_OppD_transporters"/>
    <property type="match status" value="2"/>
</dbReference>
<accession>F7VJ97</accession>
<comment type="caution">
    <text evidence="5">The sequence shown here is derived from an EMBL/GenBank/DDBJ whole genome shotgun (WGS) entry which is preliminary data.</text>
</comment>
<gene>
    <name evidence="5" type="ORF">ATPR_3446</name>
</gene>
<dbReference type="InterPro" id="IPR003593">
    <property type="entry name" value="AAA+_ATPase"/>
</dbReference>
<evidence type="ECO:0000256" key="1">
    <source>
        <dbReference type="ARBA" id="ARBA00022448"/>
    </source>
</evidence>
<reference evidence="5 6" key="1">
    <citation type="journal article" date="2011" name="Biochem. Biophys. Res. Commun.">
        <title>Increased number of Arginine-based salt bridges contributes to the thermotolerance of thermotolerant acetic acid bacteria, Acetobacter tropicalis SKU1100.</title>
        <authorList>
            <person name="Matsutani M."/>
            <person name="Hirakawa H."/>
            <person name="Nishikura M."/>
            <person name="Soemphol W."/>
            <person name="Ali I.A.I."/>
            <person name="Yakushi T."/>
            <person name="Matsushita K."/>
        </authorList>
    </citation>
    <scope>NUCLEOTIDE SEQUENCE [LARGE SCALE GENOMIC DNA]</scope>
    <source>
        <strain evidence="5 6">NBRC 101654</strain>
    </source>
</reference>
<proteinExistence type="predicted"/>
<dbReference type="InterPro" id="IPR003439">
    <property type="entry name" value="ABC_transporter-like_ATP-bd"/>
</dbReference>
<keyword evidence="1" id="KW-0813">Transport</keyword>
<organism evidence="5 6">
    <name type="scientific">Acetobacter tropicalis NBRC 101654</name>
    <dbReference type="NCBI Taxonomy" id="749388"/>
    <lineage>
        <taxon>Bacteria</taxon>
        <taxon>Pseudomonadati</taxon>
        <taxon>Pseudomonadota</taxon>
        <taxon>Alphaproteobacteria</taxon>
        <taxon>Acetobacterales</taxon>
        <taxon>Acetobacteraceae</taxon>
        <taxon>Acetobacter</taxon>
    </lineage>
</organism>
<feature type="domain" description="ABC transporter" evidence="4">
    <location>
        <begin position="223"/>
        <end position="464"/>
    </location>
</feature>
<dbReference type="PANTHER" id="PTHR43776:SF8">
    <property type="entry name" value="ABC TRANSPORTER, ATP-BINDING PROTEIN"/>
    <property type="match status" value="1"/>
</dbReference>
<dbReference type="InterPro" id="IPR050319">
    <property type="entry name" value="ABC_transp_ATP-bind"/>
</dbReference>
<name>F7VJ97_9PROT</name>
<feature type="domain" description="ABC transporter" evidence="4">
    <location>
        <begin position="1"/>
        <end position="199"/>
    </location>
</feature>
<evidence type="ECO:0000313" key="5">
    <source>
        <dbReference type="EMBL" id="GAA10442.1"/>
    </source>
</evidence>
<dbReference type="PROSITE" id="PS00211">
    <property type="entry name" value="ABC_TRANSPORTER_1"/>
    <property type="match status" value="2"/>
</dbReference>
<dbReference type="PROSITE" id="PS50893">
    <property type="entry name" value="ABC_TRANSPORTER_2"/>
    <property type="match status" value="2"/>
</dbReference>
<protein>
    <submittedName>
        <fullName evidence="5">Oligopeptide transporter ATP-binding protein OppF</fullName>
    </submittedName>
</protein>
<dbReference type="GO" id="GO:0055085">
    <property type="term" value="P:transmembrane transport"/>
    <property type="evidence" value="ECO:0007669"/>
    <property type="project" value="UniProtKB-ARBA"/>
</dbReference>
<dbReference type="GO" id="GO:0005524">
    <property type="term" value="F:ATP binding"/>
    <property type="evidence" value="ECO:0007669"/>
    <property type="project" value="UniProtKB-KW"/>
</dbReference>
<dbReference type="Gene3D" id="3.40.50.300">
    <property type="entry name" value="P-loop containing nucleotide triphosphate hydrolases"/>
    <property type="match status" value="2"/>
</dbReference>
<keyword evidence="2" id="KW-0547">Nucleotide-binding</keyword>
<evidence type="ECO:0000256" key="3">
    <source>
        <dbReference type="ARBA" id="ARBA00022840"/>
    </source>
</evidence>